<dbReference type="Proteomes" id="UP000284657">
    <property type="component" value="Unassembled WGS sequence"/>
</dbReference>
<gene>
    <name evidence="3" type="ORF">BBJ29_001724</name>
    <name evidence="4" type="ORF">BBP00_00005776</name>
</gene>
<keyword evidence="1" id="KW-0175">Coiled coil</keyword>
<feature type="coiled-coil region" evidence="1">
    <location>
        <begin position="441"/>
        <end position="491"/>
    </location>
</feature>
<evidence type="ECO:0000313" key="5">
    <source>
        <dbReference type="Proteomes" id="UP000277300"/>
    </source>
</evidence>
<dbReference type="Proteomes" id="UP000277300">
    <property type="component" value="Unassembled WGS sequence"/>
</dbReference>
<comment type="caution">
    <text evidence="4">The sequence shown here is derived from an EMBL/GenBank/DDBJ whole genome shotgun (WGS) entry which is preliminary data.</text>
</comment>
<dbReference type="EMBL" id="MBAD02001596">
    <property type="protein sequence ID" value="RLN53187.1"/>
    <property type="molecule type" value="Genomic_DNA"/>
</dbReference>
<dbReference type="AlphaFoldDB" id="A0A3F2RNM5"/>
<accession>A0A3F2RNM5</accession>
<evidence type="ECO:0000313" key="6">
    <source>
        <dbReference type="Proteomes" id="UP000284657"/>
    </source>
</evidence>
<name>A0A3F2RNM5_9STRA</name>
<evidence type="ECO:0000256" key="2">
    <source>
        <dbReference type="SAM" id="MobiDB-lite"/>
    </source>
</evidence>
<sequence>MSLAVAHCKLVRTRERLPDQTSPLESSLPDTMDAKRDELLRLVKALSGACKQDRNVLKDGELVDMLETRGRQIARLRKQQKKMKKAHQKLNMSPVHGGNKTAKKLKEQVRAGESKAAEAIPKRRKLSLDGESKPPTHGYSHDLSASCMFPSIERQQKPKRESMDEWISSLQGSNAASMNPTDSVAYYRPTTPTTVAVAVEVSEESVMVNPLKTYPYNHMRRSVSPQLKTPRAVRAPSPLMKPISRSVSPTAVDLSASSTSTMASYYDDMYDEYAVSPEILQRYARSASDRAPSFESMDWSPSDDDSSDESMPFRSIADDMGGEQIQHHQLSPVSRVVSQKRMAAQSPNARLNVLELSSAGNFAADEGEPTAESSSHIPQMNASSTEVVMEVLYRIMEHNENFKWLIDPVNQARVAKLVDYQLQEHQNSGASSSCYDDELFINELRVQVDELIHENLRIKSENVRLMGRGIQSAAEKNVEELKKRLALSEEAVSLQEGYRRKAEVVFQSELESKSKLVSSLQHDLEVKDSQITSLMQNGMTGDESSDAEVSRLRSTVLEKDREICRLNIQLSTKQKLVDEIAKKVVQQLETSVKGSSDETVATLANDLHLDMDMLLFNSVAEKEQVIDELKAALMTMEREVSGLETRVAKKARESLLLKTKFKSLSSRLTEANVNMSRLETENGRLVTSLKEKQAKMRDLIEFLEGKEEQVMHLEEQVNLRQTQLEHVMTEYETMQSYKTPSGLASIRAA</sequence>
<organism evidence="4 5">
    <name type="scientific">Phytophthora kernoviae</name>
    <dbReference type="NCBI Taxonomy" id="325452"/>
    <lineage>
        <taxon>Eukaryota</taxon>
        <taxon>Sar</taxon>
        <taxon>Stramenopiles</taxon>
        <taxon>Oomycota</taxon>
        <taxon>Peronosporomycetes</taxon>
        <taxon>Peronosporales</taxon>
        <taxon>Peronosporaceae</taxon>
        <taxon>Phytophthora</taxon>
    </lineage>
</organism>
<reference evidence="5 6" key="1">
    <citation type="submission" date="2018-07" db="EMBL/GenBank/DDBJ databases">
        <title>Genome sequencing of oomycete isolates from Chile give support for New Zealand origin for Phytophthora kernoviae and make available the first Nothophytophthora sp. genome.</title>
        <authorList>
            <person name="Studholme D.J."/>
            <person name="Sanfuentes E."/>
            <person name="Panda P."/>
            <person name="Hill R."/>
            <person name="Sambles C."/>
            <person name="Grant M."/>
            <person name="Williams N.M."/>
            <person name="Mcdougal R.L."/>
        </authorList>
    </citation>
    <scope>NUCLEOTIDE SEQUENCE [LARGE SCALE GENOMIC DNA]</scope>
    <source>
        <strain evidence="4">Chile6</strain>
        <strain evidence="3">Chile7</strain>
    </source>
</reference>
<evidence type="ECO:0000313" key="4">
    <source>
        <dbReference type="EMBL" id="RLN60784.1"/>
    </source>
</evidence>
<proteinExistence type="predicted"/>
<feature type="coiled-coil region" evidence="1">
    <location>
        <begin position="619"/>
        <end position="723"/>
    </location>
</feature>
<dbReference type="EMBL" id="MBDO02000177">
    <property type="protein sequence ID" value="RLN60784.1"/>
    <property type="molecule type" value="Genomic_DNA"/>
</dbReference>
<protein>
    <submittedName>
        <fullName evidence="4">Uncharacterized protein</fullName>
    </submittedName>
</protein>
<evidence type="ECO:0000313" key="3">
    <source>
        <dbReference type="EMBL" id="RLN53187.1"/>
    </source>
</evidence>
<evidence type="ECO:0000256" key="1">
    <source>
        <dbReference type="SAM" id="Coils"/>
    </source>
</evidence>
<feature type="region of interest" description="Disordered" evidence="2">
    <location>
        <begin position="290"/>
        <end position="315"/>
    </location>
</feature>
<feature type="region of interest" description="Disordered" evidence="2">
    <location>
        <begin position="108"/>
        <end position="144"/>
    </location>
</feature>
<dbReference type="OrthoDB" id="10254663at2759"/>